<evidence type="ECO:0000313" key="4">
    <source>
        <dbReference type="EMBL" id="KAG7135606.1"/>
    </source>
</evidence>
<dbReference type="EMBL" id="CVQH01025749">
    <property type="protein sequence ID" value="CRK38944.1"/>
    <property type="molecule type" value="Genomic_DNA"/>
</dbReference>
<evidence type="ECO:0000313" key="2">
    <source>
        <dbReference type="EMBL" id="CRK36810.1"/>
    </source>
</evidence>
<reference evidence="4" key="2">
    <citation type="journal article" date="2021" name="Mol. Plant Pathol.">
        <title>A 20-kb lineage-specific genomic region tames virulence in pathogenic amphidiploid Verticillium longisporum.</title>
        <authorList>
            <person name="Harting R."/>
            <person name="Starke J."/>
            <person name="Kusch H."/>
            <person name="Poggeler S."/>
            <person name="Maurus I."/>
            <person name="Schluter R."/>
            <person name="Landesfeind M."/>
            <person name="Bulla I."/>
            <person name="Nowrousian M."/>
            <person name="de Jonge R."/>
            <person name="Stahlhut G."/>
            <person name="Hoff K.J."/>
            <person name="Asshauer K.P."/>
            <person name="Thurmer A."/>
            <person name="Stanke M."/>
            <person name="Daniel R."/>
            <person name="Morgenstern B."/>
            <person name="Thomma B.P.H.J."/>
            <person name="Kronstad J.W."/>
            <person name="Braus-Stromeyer S.A."/>
            <person name="Braus G.H."/>
        </authorList>
    </citation>
    <scope>NUCLEOTIDE SEQUENCE</scope>
    <source>
        <strain evidence="4">Vl32</strain>
    </source>
</reference>
<evidence type="ECO:0000313" key="6">
    <source>
        <dbReference type="Proteomes" id="UP000045706"/>
    </source>
</evidence>
<dbReference type="AlphaFoldDB" id="A0A0G4MXS7"/>
<dbReference type="Proteomes" id="UP000689129">
    <property type="component" value="Unassembled WGS sequence"/>
</dbReference>
<accession>A0A0G4MXS7</accession>
<protein>
    <submittedName>
        <fullName evidence="4">Antigenic thaumatin-like protein like</fullName>
    </submittedName>
</protein>
<name>A0A0G4MXS7_VERLO</name>
<dbReference type="InterPro" id="IPR006771">
    <property type="entry name" value="CetA-like"/>
</dbReference>
<dbReference type="OrthoDB" id="3682664at2759"/>
<evidence type="ECO:0000256" key="1">
    <source>
        <dbReference type="SAM" id="SignalP"/>
    </source>
</evidence>
<sequence length="155" mass="16157">MQIKASIIAALALTTPLVSAVGKARVVNNCDYEVSVWSVGSAIAGPYRLAPKSGSYAETFVKDPKTGGKAIKITTARDGLYTGAPQLNFAYSLDGAKIWYDLSSVFGDAFKGKKLVEKSADSTCPAITWANGTPPAGSQVKTCTSAKDVTLTLCA</sequence>
<proteinExistence type="predicted"/>
<feature type="signal peptide" evidence="1">
    <location>
        <begin position="1"/>
        <end position="20"/>
    </location>
</feature>
<dbReference type="EMBL" id="JAEMWZ010000119">
    <property type="protein sequence ID" value="KAG7135606.1"/>
    <property type="molecule type" value="Genomic_DNA"/>
</dbReference>
<dbReference type="PANTHER" id="PTHR36195:SF4">
    <property type="entry name" value="DOMAIN PROTEIN, PUTATIVE (AFU_ORTHOLOGUE AFUA_5G01990)-RELATED"/>
    <property type="match status" value="1"/>
</dbReference>
<evidence type="ECO:0000313" key="5">
    <source>
        <dbReference type="Proteomes" id="UP000044602"/>
    </source>
</evidence>
<dbReference type="PANTHER" id="PTHR36195">
    <property type="entry name" value="DOMAIN PROTEIN, PUTATIVE (AFU_ORTHOLOGUE AFUA_5G01990)-RELATED-RELATED"/>
    <property type="match status" value="1"/>
</dbReference>
<feature type="non-terminal residue" evidence="3">
    <location>
        <position position="155"/>
    </location>
</feature>
<reference evidence="5 6" key="1">
    <citation type="submission" date="2015-05" db="EMBL/GenBank/DDBJ databases">
        <authorList>
            <person name="Fogelqvist Johan"/>
        </authorList>
    </citation>
    <scope>NUCLEOTIDE SEQUENCE [LARGE SCALE GENOMIC DNA]</scope>
    <source>
        <strain evidence="3">VL1</strain>
        <strain evidence="2">VL2</strain>
    </source>
</reference>
<dbReference type="Proteomes" id="UP000045706">
    <property type="component" value="Unassembled WGS sequence"/>
</dbReference>
<dbReference type="EMBL" id="CVQI01029446">
    <property type="protein sequence ID" value="CRK36810.1"/>
    <property type="molecule type" value="Genomic_DNA"/>
</dbReference>
<dbReference type="Pfam" id="PF04681">
    <property type="entry name" value="Bys1"/>
    <property type="match status" value="1"/>
</dbReference>
<gene>
    <name evidence="3" type="ORF">BN1708_007914</name>
    <name evidence="2" type="ORF">BN1723_015133</name>
    <name evidence="4" type="ORF">HYQ45_006686</name>
</gene>
<organism evidence="3 5">
    <name type="scientific">Verticillium longisporum</name>
    <name type="common">Verticillium dahliae var. longisporum</name>
    <dbReference type="NCBI Taxonomy" id="100787"/>
    <lineage>
        <taxon>Eukaryota</taxon>
        <taxon>Fungi</taxon>
        <taxon>Dikarya</taxon>
        <taxon>Ascomycota</taxon>
        <taxon>Pezizomycotina</taxon>
        <taxon>Sordariomycetes</taxon>
        <taxon>Hypocreomycetidae</taxon>
        <taxon>Glomerellales</taxon>
        <taxon>Plectosphaerellaceae</taxon>
        <taxon>Verticillium</taxon>
    </lineage>
</organism>
<evidence type="ECO:0000313" key="3">
    <source>
        <dbReference type="EMBL" id="CRK38944.1"/>
    </source>
</evidence>
<keyword evidence="5" id="KW-1185">Reference proteome</keyword>
<feature type="chain" id="PRO_5010420109" evidence="1">
    <location>
        <begin position="21"/>
        <end position="155"/>
    </location>
</feature>
<dbReference type="Proteomes" id="UP000044602">
    <property type="component" value="Unassembled WGS sequence"/>
</dbReference>
<keyword evidence="1" id="KW-0732">Signal</keyword>
<dbReference type="STRING" id="100787.A0A0G4MXS7"/>